<evidence type="ECO:0000313" key="6">
    <source>
        <dbReference type="Proteomes" id="UP001438953"/>
    </source>
</evidence>
<dbReference type="EMBL" id="JAYWLC010000002">
    <property type="protein sequence ID" value="MER5171066.1"/>
    <property type="molecule type" value="Genomic_DNA"/>
</dbReference>
<dbReference type="PANTHER" id="PTHR30461:SF2">
    <property type="entry name" value="SERINE RECOMBINASE PINE-RELATED"/>
    <property type="match status" value="1"/>
</dbReference>
<dbReference type="InterPro" id="IPR036162">
    <property type="entry name" value="Resolvase-like_N_sf"/>
</dbReference>
<dbReference type="SMART" id="SM00857">
    <property type="entry name" value="Resolvase"/>
    <property type="match status" value="1"/>
</dbReference>
<dbReference type="InterPro" id="IPR050639">
    <property type="entry name" value="SSR_resolvase"/>
</dbReference>
<feature type="compositionally biased region" description="Basic residues" evidence="3">
    <location>
        <begin position="165"/>
        <end position="174"/>
    </location>
</feature>
<dbReference type="Proteomes" id="UP001438953">
    <property type="component" value="Unassembled WGS sequence"/>
</dbReference>
<name>A0ABV1SEK4_9RHOB</name>
<evidence type="ECO:0000256" key="1">
    <source>
        <dbReference type="ARBA" id="ARBA00023125"/>
    </source>
</evidence>
<reference evidence="5 6" key="1">
    <citation type="submission" date="2024-01" db="EMBL/GenBank/DDBJ databases">
        <authorList>
            <person name="Deng Y."/>
            <person name="Su J."/>
        </authorList>
    </citation>
    <scope>NUCLEOTIDE SEQUENCE [LARGE SCALE GENOMIC DNA]</scope>
    <source>
        <strain evidence="5 6">CPCC 100088</strain>
    </source>
</reference>
<accession>A0ABV1SEK4</accession>
<protein>
    <submittedName>
        <fullName evidence="5">Recombinase family protein</fullName>
    </submittedName>
</protein>
<dbReference type="Pfam" id="PF00239">
    <property type="entry name" value="Resolvase"/>
    <property type="match status" value="1"/>
</dbReference>
<keyword evidence="2" id="KW-0233">DNA recombination</keyword>
<proteinExistence type="predicted"/>
<feature type="domain" description="Resolvase/invertase-type recombinase catalytic" evidence="4">
    <location>
        <begin position="13"/>
        <end position="144"/>
    </location>
</feature>
<keyword evidence="6" id="KW-1185">Reference proteome</keyword>
<keyword evidence="1" id="KW-0238">DNA-binding</keyword>
<sequence>MAPKQHPEINNKCVIYTRVSTLKQEGQTNLEKQRLLLEEFADKKGFMVVAVYSETKSVGKSGHPWKSSELGNAVAYAWDNDAFLLVYDSTRLFRQPVDAKAFWKEAPDLHIFSLQRNRIIGKKLFYSDVRNGEKSVINIQEGTKRKLKAIPKKETTPKAVSSSRRGGKKSGKVRQLKAKEIQEYIAHVLLERPSNLNLPDRELAELLNKRGYLNARRKAWTKDNVRNPRRSALALLRERDLLPTENDLQAVKEDEERMKALPFYGAF</sequence>
<evidence type="ECO:0000256" key="3">
    <source>
        <dbReference type="SAM" id="MobiDB-lite"/>
    </source>
</evidence>
<dbReference type="SUPFAM" id="SSF53041">
    <property type="entry name" value="Resolvase-like"/>
    <property type="match status" value="1"/>
</dbReference>
<evidence type="ECO:0000313" key="5">
    <source>
        <dbReference type="EMBL" id="MER5171066.1"/>
    </source>
</evidence>
<dbReference type="RefSeq" id="WP_350935186.1">
    <property type="nucleotide sequence ID" value="NZ_JAYWLC010000002.1"/>
</dbReference>
<feature type="region of interest" description="Disordered" evidence="3">
    <location>
        <begin position="152"/>
        <end position="174"/>
    </location>
</feature>
<dbReference type="Gene3D" id="3.40.50.1390">
    <property type="entry name" value="Resolvase, N-terminal catalytic domain"/>
    <property type="match status" value="1"/>
</dbReference>
<reference evidence="5 6" key="2">
    <citation type="submission" date="2024-06" db="EMBL/GenBank/DDBJ databases">
        <title>Thioclava kandeliae sp. nov. from a rhizosphere soil sample of Kandelia candel in a mangrove.</title>
        <authorList>
            <person name="Mu T."/>
        </authorList>
    </citation>
    <scope>NUCLEOTIDE SEQUENCE [LARGE SCALE GENOMIC DNA]</scope>
    <source>
        <strain evidence="5 6">CPCC 100088</strain>
    </source>
</reference>
<organism evidence="5 6">
    <name type="scientific">Thioclava kandeliae</name>
    <dbReference type="NCBI Taxonomy" id="3070818"/>
    <lineage>
        <taxon>Bacteria</taxon>
        <taxon>Pseudomonadati</taxon>
        <taxon>Pseudomonadota</taxon>
        <taxon>Alphaproteobacteria</taxon>
        <taxon>Rhodobacterales</taxon>
        <taxon>Paracoccaceae</taxon>
        <taxon>Thioclava</taxon>
    </lineage>
</organism>
<evidence type="ECO:0000256" key="2">
    <source>
        <dbReference type="ARBA" id="ARBA00023172"/>
    </source>
</evidence>
<evidence type="ECO:0000259" key="4">
    <source>
        <dbReference type="SMART" id="SM00857"/>
    </source>
</evidence>
<comment type="caution">
    <text evidence="5">The sequence shown here is derived from an EMBL/GenBank/DDBJ whole genome shotgun (WGS) entry which is preliminary data.</text>
</comment>
<dbReference type="CDD" id="cd00338">
    <property type="entry name" value="Ser_Recombinase"/>
    <property type="match status" value="1"/>
</dbReference>
<dbReference type="InterPro" id="IPR006119">
    <property type="entry name" value="Resolv_N"/>
</dbReference>
<dbReference type="PANTHER" id="PTHR30461">
    <property type="entry name" value="DNA-INVERTASE FROM LAMBDOID PROPHAGE"/>
    <property type="match status" value="1"/>
</dbReference>
<gene>
    <name evidence="5" type="ORF">VSX56_04685</name>
</gene>